<evidence type="ECO:0000256" key="17">
    <source>
        <dbReference type="SAM" id="SignalP"/>
    </source>
</evidence>
<keyword evidence="15" id="KW-0325">Glycoprotein</keyword>
<keyword evidence="6" id="KW-0433">Leucine-rich repeat</keyword>
<organism evidence="20 21">
    <name type="scientific">Mucuna pruriens</name>
    <name type="common">Velvet bean</name>
    <name type="synonym">Dolichos pruriens</name>
    <dbReference type="NCBI Taxonomy" id="157652"/>
    <lineage>
        <taxon>Eukaryota</taxon>
        <taxon>Viridiplantae</taxon>
        <taxon>Streptophyta</taxon>
        <taxon>Embryophyta</taxon>
        <taxon>Tracheophyta</taxon>
        <taxon>Spermatophyta</taxon>
        <taxon>Magnoliopsida</taxon>
        <taxon>eudicotyledons</taxon>
        <taxon>Gunneridae</taxon>
        <taxon>Pentapetalae</taxon>
        <taxon>rosids</taxon>
        <taxon>fabids</taxon>
        <taxon>Fabales</taxon>
        <taxon>Fabaceae</taxon>
        <taxon>Papilionoideae</taxon>
        <taxon>50 kb inversion clade</taxon>
        <taxon>NPAAA clade</taxon>
        <taxon>indigoferoid/millettioid clade</taxon>
        <taxon>Phaseoleae</taxon>
        <taxon>Mucuna</taxon>
    </lineage>
</organism>
<dbReference type="OrthoDB" id="1937783at2759"/>
<dbReference type="PANTHER" id="PTHR48063">
    <property type="entry name" value="LRR RECEPTOR-LIKE KINASE"/>
    <property type="match status" value="1"/>
</dbReference>
<dbReference type="SUPFAM" id="SSF52058">
    <property type="entry name" value="L domain-like"/>
    <property type="match status" value="1"/>
</dbReference>
<evidence type="ECO:0000313" key="21">
    <source>
        <dbReference type="Proteomes" id="UP000257109"/>
    </source>
</evidence>
<feature type="chain" id="PRO_5016736710" evidence="17">
    <location>
        <begin position="23"/>
        <end position="290"/>
    </location>
</feature>
<dbReference type="STRING" id="157652.A0A371F617"/>
<evidence type="ECO:0000256" key="8">
    <source>
        <dbReference type="ARBA" id="ARBA00022729"/>
    </source>
</evidence>
<accession>A0A371F617</accession>
<dbReference type="InterPro" id="IPR055414">
    <property type="entry name" value="LRR_R13L4/SHOC2-like"/>
</dbReference>
<evidence type="ECO:0000256" key="10">
    <source>
        <dbReference type="ARBA" id="ARBA00022821"/>
    </source>
</evidence>
<dbReference type="GO" id="GO:0006952">
    <property type="term" value="P:defense response"/>
    <property type="evidence" value="ECO:0007669"/>
    <property type="project" value="UniProtKB-KW"/>
</dbReference>
<evidence type="ECO:0000256" key="16">
    <source>
        <dbReference type="ARBA" id="ARBA00038043"/>
    </source>
</evidence>
<proteinExistence type="inferred from homology"/>
<dbReference type="Pfam" id="PF23598">
    <property type="entry name" value="LRR_14"/>
    <property type="match status" value="1"/>
</dbReference>
<keyword evidence="9" id="KW-0677">Repeat</keyword>
<gene>
    <name evidence="20" type="primary">DRT100</name>
    <name evidence="20" type="ORF">CR513_46616</name>
</gene>
<evidence type="ECO:0000256" key="13">
    <source>
        <dbReference type="ARBA" id="ARBA00023157"/>
    </source>
</evidence>
<evidence type="ECO:0000259" key="18">
    <source>
        <dbReference type="Pfam" id="PF08263"/>
    </source>
</evidence>
<dbReference type="GO" id="GO:0016020">
    <property type="term" value="C:membrane"/>
    <property type="evidence" value="ECO:0007669"/>
    <property type="project" value="UniProtKB-SubCell"/>
</dbReference>
<keyword evidence="11" id="KW-1133">Transmembrane helix</keyword>
<comment type="caution">
    <text evidence="20">The sequence shown here is derived from an EMBL/GenBank/DDBJ whole genome shotgun (WGS) entry which is preliminary data.</text>
</comment>
<keyword evidence="14" id="KW-0675">Receptor</keyword>
<protein>
    <submittedName>
        <fullName evidence="20">DNA damage-repair/toleration protein DRT100</fullName>
    </submittedName>
</protein>
<feature type="non-terminal residue" evidence="20">
    <location>
        <position position="290"/>
    </location>
</feature>
<keyword evidence="10" id="KW-0611">Plant defense</keyword>
<evidence type="ECO:0000256" key="6">
    <source>
        <dbReference type="ARBA" id="ARBA00022614"/>
    </source>
</evidence>
<evidence type="ECO:0000256" key="15">
    <source>
        <dbReference type="ARBA" id="ARBA00023180"/>
    </source>
</evidence>
<sequence>MSRYFLAIFYALLLLLLHSTEFTVGFNGSRKSGVVKCRETERQALLSFKHGLEDESGMLSTWSHDEDNRDCCNWNRIQCNYETGHVRMLHLRGHHTQYLIGEINFTYLIHLPYLEYLDLIYATLYLNIPQFMGSFVNLKYLNLSDSIVAERIPSQLGDLSQLEYLDLRDNIFSGAIPFQIGNLRQLQYLDLGGNMLSGAIPFQFGNLRQLVYLNLARNTLSGAIPFQTGNLPLLHTLRLGGNFDIRAKDAEWLSNLYSLTILELTSLHNLGSSRLWLQTIRDHIPNLREL</sequence>
<dbReference type="FunFam" id="3.80.10.10:FF:000400">
    <property type="entry name" value="Nuclear pore complex protein NUP107"/>
    <property type="match status" value="1"/>
</dbReference>
<feature type="domain" description="Disease resistance R13L4/SHOC-2-like LRR" evidence="19">
    <location>
        <begin position="155"/>
        <end position="266"/>
    </location>
</feature>
<dbReference type="InterPro" id="IPR013210">
    <property type="entry name" value="LRR_N_plant-typ"/>
</dbReference>
<dbReference type="PANTHER" id="PTHR48063:SF101">
    <property type="entry name" value="LRR RECEPTOR-LIKE SERINE_THREONINE-PROTEIN KINASE FLS2"/>
    <property type="match status" value="1"/>
</dbReference>
<evidence type="ECO:0000256" key="7">
    <source>
        <dbReference type="ARBA" id="ARBA00022692"/>
    </source>
</evidence>
<reference evidence="20" key="1">
    <citation type="submission" date="2018-05" db="EMBL/GenBank/DDBJ databases">
        <title>Draft genome of Mucuna pruriens seed.</title>
        <authorList>
            <person name="Nnadi N.E."/>
            <person name="Vos R."/>
            <person name="Hasami M.H."/>
            <person name="Devisetty U.K."/>
            <person name="Aguiy J.C."/>
        </authorList>
    </citation>
    <scope>NUCLEOTIDE SEQUENCE [LARGE SCALE GENOMIC DNA]</scope>
    <source>
        <strain evidence="20">JCA_2017</strain>
    </source>
</reference>
<dbReference type="InterPro" id="IPR032675">
    <property type="entry name" value="LRR_dom_sf"/>
</dbReference>
<evidence type="ECO:0000256" key="2">
    <source>
        <dbReference type="ARBA" id="ARBA00004191"/>
    </source>
</evidence>
<evidence type="ECO:0000256" key="12">
    <source>
        <dbReference type="ARBA" id="ARBA00023136"/>
    </source>
</evidence>
<evidence type="ECO:0000256" key="9">
    <source>
        <dbReference type="ARBA" id="ARBA00022737"/>
    </source>
</evidence>
<evidence type="ECO:0000313" key="20">
    <source>
        <dbReference type="EMBL" id="RDX73731.1"/>
    </source>
</evidence>
<evidence type="ECO:0000259" key="19">
    <source>
        <dbReference type="Pfam" id="PF23598"/>
    </source>
</evidence>
<dbReference type="EMBL" id="QJKJ01010428">
    <property type="protein sequence ID" value="RDX73731.1"/>
    <property type="molecule type" value="Genomic_DNA"/>
</dbReference>
<dbReference type="AlphaFoldDB" id="A0A371F617"/>
<dbReference type="Gene3D" id="3.80.10.10">
    <property type="entry name" value="Ribonuclease Inhibitor"/>
    <property type="match status" value="2"/>
</dbReference>
<evidence type="ECO:0000256" key="14">
    <source>
        <dbReference type="ARBA" id="ARBA00023170"/>
    </source>
</evidence>
<feature type="non-terminal residue" evidence="20">
    <location>
        <position position="1"/>
    </location>
</feature>
<feature type="domain" description="Leucine-rich repeat-containing N-terminal plant-type" evidence="18">
    <location>
        <begin position="40"/>
        <end position="80"/>
    </location>
</feature>
<evidence type="ECO:0000256" key="3">
    <source>
        <dbReference type="ARBA" id="ARBA00004479"/>
    </source>
</evidence>
<keyword evidence="21" id="KW-1185">Reference proteome</keyword>
<evidence type="ECO:0000256" key="11">
    <source>
        <dbReference type="ARBA" id="ARBA00022989"/>
    </source>
</evidence>
<dbReference type="Proteomes" id="UP000257109">
    <property type="component" value="Unassembled WGS sequence"/>
</dbReference>
<evidence type="ECO:0000256" key="4">
    <source>
        <dbReference type="ARBA" id="ARBA00022512"/>
    </source>
</evidence>
<comment type="similarity">
    <text evidence="16">Belongs to the polygalacturonase-inhibiting protein family.</text>
</comment>
<name>A0A371F617_MUCPR</name>
<keyword evidence="13" id="KW-1015">Disulfide bond</keyword>
<keyword evidence="5" id="KW-0964">Secreted</keyword>
<feature type="signal peptide" evidence="17">
    <location>
        <begin position="1"/>
        <end position="22"/>
    </location>
</feature>
<keyword evidence="7" id="KW-0812">Transmembrane</keyword>
<dbReference type="InterPro" id="IPR046956">
    <property type="entry name" value="RLP23-like"/>
</dbReference>
<comment type="subcellular location">
    <subcellularLocation>
        <location evidence="1">Membrane</location>
        <topology evidence="1">Peripheral membrane protein</topology>
    </subcellularLocation>
    <subcellularLocation>
        <location evidence="3">Membrane</location>
        <topology evidence="3">Single-pass type I membrane protein</topology>
    </subcellularLocation>
    <subcellularLocation>
        <location evidence="2">Secreted</location>
        <location evidence="2">Cell wall</location>
    </subcellularLocation>
</comment>
<dbReference type="Pfam" id="PF08263">
    <property type="entry name" value="LRRNT_2"/>
    <property type="match status" value="1"/>
</dbReference>
<evidence type="ECO:0000256" key="5">
    <source>
        <dbReference type="ARBA" id="ARBA00022525"/>
    </source>
</evidence>
<keyword evidence="8 17" id="KW-0732">Signal</keyword>
<keyword evidence="12" id="KW-0472">Membrane</keyword>
<evidence type="ECO:0000256" key="1">
    <source>
        <dbReference type="ARBA" id="ARBA00004170"/>
    </source>
</evidence>
<keyword evidence="4" id="KW-0134">Cell wall</keyword>